<evidence type="ECO:0000313" key="4">
    <source>
        <dbReference type="EMBL" id="KDQ25943.1"/>
    </source>
</evidence>
<organism evidence="4 5">
    <name type="scientific">Pleurotus ostreatus (strain PC15)</name>
    <name type="common">Oyster mushroom</name>
    <dbReference type="NCBI Taxonomy" id="1137138"/>
    <lineage>
        <taxon>Eukaryota</taxon>
        <taxon>Fungi</taxon>
        <taxon>Dikarya</taxon>
        <taxon>Basidiomycota</taxon>
        <taxon>Agaricomycotina</taxon>
        <taxon>Agaricomycetes</taxon>
        <taxon>Agaricomycetidae</taxon>
        <taxon>Agaricales</taxon>
        <taxon>Pleurotineae</taxon>
        <taxon>Pleurotaceae</taxon>
        <taxon>Pleurotus</taxon>
    </lineage>
</organism>
<dbReference type="VEuPathDB" id="FungiDB:PLEOSDRAFT_1045992"/>
<feature type="transmembrane region" description="Helical" evidence="1">
    <location>
        <begin position="254"/>
        <end position="276"/>
    </location>
</feature>
<dbReference type="FunCoup" id="A0A067ND50">
    <property type="interactions" value="329"/>
</dbReference>
<dbReference type="OrthoDB" id="6509636at2759"/>
<evidence type="ECO:0008006" key="6">
    <source>
        <dbReference type="Google" id="ProtNLM"/>
    </source>
</evidence>
<dbReference type="SUPFAM" id="SSF56801">
    <property type="entry name" value="Acetyl-CoA synthetase-like"/>
    <property type="match status" value="1"/>
</dbReference>
<dbReference type="EMBL" id="KL198010">
    <property type="protein sequence ID" value="KDQ25943.1"/>
    <property type="molecule type" value="Genomic_DNA"/>
</dbReference>
<proteinExistence type="predicted"/>
<dbReference type="InterPro" id="IPR000873">
    <property type="entry name" value="AMP-dep_synth/lig_dom"/>
</dbReference>
<dbReference type="Proteomes" id="UP000027073">
    <property type="component" value="Unassembled WGS sequence"/>
</dbReference>
<evidence type="ECO:0000313" key="5">
    <source>
        <dbReference type="Proteomes" id="UP000027073"/>
    </source>
</evidence>
<dbReference type="InterPro" id="IPR045851">
    <property type="entry name" value="AMP-bd_C_sf"/>
</dbReference>
<dbReference type="HOGENOM" id="CLU_000022_59_2_1"/>
<dbReference type="PANTHER" id="PTHR24096">
    <property type="entry name" value="LONG-CHAIN-FATTY-ACID--COA LIGASE"/>
    <property type="match status" value="1"/>
</dbReference>
<evidence type="ECO:0000256" key="1">
    <source>
        <dbReference type="SAM" id="Phobius"/>
    </source>
</evidence>
<dbReference type="Gene3D" id="3.30.300.30">
    <property type="match status" value="1"/>
</dbReference>
<keyword evidence="1" id="KW-0472">Membrane</keyword>
<sequence length="564" mass="61927">MSEIYAPVQDFPKIPDNLTVPQFLLDVNHPTRPQPPSVGTPWLIDDTSGATFGKEELRARTHGLANSLWTKYNILLIFSRNHCDYPVAIWAVHRIGGVISGANPDFTVDELAYQLEATKATFMFVYSDAQAVGTAVAAARRVNIPLSRVVLFGAASELSPESATVDELARQGLLSRETFVERRLAPGEGKTKLAFLSFSSGTTGKPKAVAIPHFSLIANVIQLAVHNRINEAYTTWEERRFRPSDVCIGVLPFYHIYGLVINLHFILFASMSIVVIPRFNFVGMLHSIAKHRVTHLMLVPPQVVLLCKHPAMATADVSSVRFIMVGAAPLTYEVTEQLIRIFPNAHIGQAYGMTETCTATTMWPIEHKRGAFGSGGQLMPGIVARVEKQDGTLAGFDEPGHLVIKTPSVTLGYADNEEATKETFVDGWVRTGDEVRIDSNKEIMKVRGFQVAPAELEGCLLDHPDVSDACVVGIPDDFSGDVPMAFVVPAPDSAKRMQNDKKVAGQIKTSIIQHVADNKVKYKHLAGGVEFIDIIPKNPSGKLLRRVLRDKAKHLQKSRALAKL</sequence>
<feature type="domain" description="AMP-dependent synthetase/ligase" evidence="2">
    <location>
        <begin position="55"/>
        <end position="413"/>
    </location>
</feature>
<dbReference type="PROSITE" id="PS00455">
    <property type="entry name" value="AMP_BINDING"/>
    <property type="match status" value="1"/>
</dbReference>
<evidence type="ECO:0000259" key="2">
    <source>
        <dbReference type="Pfam" id="PF00501"/>
    </source>
</evidence>
<dbReference type="Gene3D" id="2.30.38.10">
    <property type="entry name" value="Luciferase, Domain 3"/>
    <property type="match status" value="1"/>
</dbReference>
<gene>
    <name evidence="4" type="ORF">PLEOSDRAFT_1045992</name>
</gene>
<feature type="domain" description="AMP-binding enzyme C-terminal" evidence="3">
    <location>
        <begin position="455"/>
        <end position="542"/>
    </location>
</feature>
<keyword evidence="1" id="KW-0812">Transmembrane</keyword>
<evidence type="ECO:0000259" key="3">
    <source>
        <dbReference type="Pfam" id="PF13193"/>
    </source>
</evidence>
<dbReference type="PANTHER" id="PTHR24096:SF422">
    <property type="entry name" value="BCDNA.GH02901"/>
    <property type="match status" value="1"/>
</dbReference>
<dbReference type="Gene3D" id="3.40.50.980">
    <property type="match status" value="2"/>
</dbReference>
<accession>A0A067ND50</accession>
<dbReference type="InterPro" id="IPR020845">
    <property type="entry name" value="AMP-binding_CS"/>
</dbReference>
<dbReference type="InterPro" id="IPR025110">
    <property type="entry name" value="AMP-bd_C"/>
</dbReference>
<dbReference type="Pfam" id="PF00501">
    <property type="entry name" value="AMP-binding"/>
    <property type="match status" value="1"/>
</dbReference>
<dbReference type="GO" id="GO:0016405">
    <property type="term" value="F:CoA-ligase activity"/>
    <property type="evidence" value="ECO:0007669"/>
    <property type="project" value="TreeGrafter"/>
</dbReference>
<dbReference type="AlphaFoldDB" id="A0A067ND50"/>
<name>A0A067ND50_PLEO1</name>
<dbReference type="STRING" id="1137138.A0A067ND50"/>
<keyword evidence="1" id="KW-1133">Transmembrane helix</keyword>
<dbReference type="Pfam" id="PF13193">
    <property type="entry name" value="AMP-binding_C"/>
    <property type="match status" value="1"/>
</dbReference>
<protein>
    <recommendedName>
        <fullName evidence="6">Phenylacetyl-CoA ligase</fullName>
    </recommendedName>
</protein>
<dbReference type="InParanoid" id="A0A067ND50"/>
<reference evidence="5" key="1">
    <citation type="journal article" date="2014" name="Proc. Natl. Acad. Sci. U.S.A.">
        <title>Extensive sampling of basidiomycete genomes demonstrates inadequacy of the white-rot/brown-rot paradigm for wood decay fungi.</title>
        <authorList>
            <person name="Riley R."/>
            <person name="Salamov A.A."/>
            <person name="Brown D.W."/>
            <person name="Nagy L.G."/>
            <person name="Floudas D."/>
            <person name="Held B.W."/>
            <person name="Levasseur A."/>
            <person name="Lombard V."/>
            <person name="Morin E."/>
            <person name="Otillar R."/>
            <person name="Lindquist E.A."/>
            <person name="Sun H."/>
            <person name="LaButti K.M."/>
            <person name="Schmutz J."/>
            <person name="Jabbour D."/>
            <person name="Luo H."/>
            <person name="Baker S.E."/>
            <person name="Pisabarro A.G."/>
            <person name="Walton J.D."/>
            <person name="Blanchette R.A."/>
            <person name="Henrissat B."/>
            <person name="Martin F."/>
            <person name="Cullen D."/>
            <person name="Hibbett D.S."/>
            <person name="Grigoriev I.V."/>
        </authorList>
    </citation>
    <scope>NUCLEOTIDE SEQUENCE [LARGE SCALE GENOMIC DNA]</scope>
    <source>
        <strain evidence="5">PC15</strain>
    </source>
</reference>